<sequence>MQARCIYCVHGLRDGRSVAIICHFLLTRVIPALGGHVIIKPGGCGLGWAAFTVGVCVWREEVSVLHLSIPTFQSKAIIIDGGVERPGVVGYQKCPTNLLHTLEIIATALAPQDSIRG</sequence>
<dbReference type="Proteomes" id="UP000246171">
    <property type="component" value="Unassembled WGS sequence"/>
</dbReference>
<dbReference type="RefSeq" id="XP_025384891.1">
    <property type="nucleotide sequence ID" value="XM_025525945.1"/>
</dbReference>
<name>A0A317V211_ASPEC</name>
<gene>
    <name evidence="1" type="ORF">BO83DRAFT_112653</name>
</gene>
<evidence type="ECO:0000313" key="2">
    <source>
        <dbReference type="Proteomes" id="UP000246171"/>
    </source>
</evidence>
<organism evidence="1 2">
    <name type="scientific">Aspergillus eucalypticola (strain CBS 122712 / IBT 29274)</name>
    <dbReference type="NCBI Taxonomy" id="1448314"/>
    <lineage>
        <taxon>Eukaryota</taxon>
        <taxon>Fungi</taxon>
        <taxon>Dikarya</taxon>
        <taxon>Ascomycota</taxon>
        <taxon>Pezizomycotina</taxon>
        <taxon>Eurotiomycetes</taxon>
        <taxon>Eurotiomycetidae</taxon>
        <taxon>Eurotiales</taxon>
        <taxon>Aspergillaceae</taxon>
        <taxon>Aspergillus</taxon>
        <taxon>Aspergillus subgen. Circumdati</taxon>
    </lineage>
</organism>
<protein>
    <submittedName>
        <fullName evidence="1">Uncharacterized protein</fullName>
    </submittedName>
</protein>
<proteinExistence type="predicted"/>
<evidence type="ECO:0000313" key="1">
    <source>
        <dbReference type="EMBL" id="PWY66240.1"/>
    </source>
</evidence>
<keyword evidence="2" id="KW-1185">Reference proteome</keyword>
<comment type="caution">
    <text evidence="1">The sequence shown here is derived from an EMBL/GenBank/DDBJ whole genome shotgun (WGS) entry which is preliminary data.</text>
</comment>
<dbReference type="VEuPathDB" id="FungiDB:BO83DRAFT_112653"/>
<dbReference type="GeneID" id="37047907"/>
<accession>A0A317V211</accession>
<dbReference type="EMBL" id="MSFU01000025">
    <property type="protein sequence ID" value="PWY66240.1"/>
    <property type="molecule type" value="Genomic_DNA"/>
</dbReference>
<dbReference type="AlphaFoldDB" id="A0A317V211"/>
<reference evidence="1" key="1">
    <citation type="submission" date="2016-12" db="EMBL/GenBank/DDBJ databases">
        <title>The genomes of Aspergillus section Nigri reveals drivers in fungal speciation.</title>
        <authorList>
            <consortium name="DOE Joint Genome Institute"/>
            <person name="Vesth T.C."/>
            <person name="Nybo J."/>
            <person name="Theobald S."/>
            <person name="Brandl J."/>
            <person name="Frisvad J.C."/>
            <person name="Nielsen K.F."/>
            <person name="Lyhne E.K."/>
            <person name="Kogle M.E."/>
            <person name="Kuo A."/>
            <person name="Riley R."/>
            <person name="Clum A."/>
            <person name="Nolan M."/>
            <person name="Lipzen A."/>
            <person name="Salamov A."/>
            <person name="Henrissat B."/>
            <person name="Wiebenga A."/>
            <person name="De vries R.P."/>
            <person name="Grigoriev I.V."/>
            <person name="Mortensen U.H."/>
            <person name="Andersen M.R."/>
            <person name="Baker S.E."/>
        </authorList>
    </citation>
    <scope>NUCLEOTIDE SEQUENCE</scope>
    <source>
        <strain evidence="1">CBS 122712</strain>
    </source>
</reference>